<sequence length="354" mass="39674">MPNITEIWDKNLLQLESFRLLRSSGVQGCEKLRSLIVKNCEKLMNVVPSHMLPLLKNIEILKFENCPEMEVIVVLEKREEETQEAANKDKIIVFPKLRSLELRELENLKGVCAYKSEDQFCFNVQVAFPSLEELSIYEMPNITEIWDNNLLQPESFCLLRSLGVQGYKKLKSLTVQGCKKLMNVVPSHMLPLLKNIETLEVSQCPEMEVIVVMEKREEETQETTNKDIIVFPELTRLVLRELENLKGVCTYKSEDRLCFNIQVTLLVFIKTSQENPDPDEACTAGPDAVEGVPATGDVVEGGGVWRESDGLLGIFVGLPALDLLGLLLGEDAVDGGGVVDDGEVVAGQPRAWAR</sequence>
<name>A0AAV6KE63_9ERIC</name>
<keyword evidence="1" id="KW-0611">Plant defense</keyword>
<dbReference type="PANTHER" id="PTHR33463">
    <property type="entry name" value="NB-ARC DOMAIN-CONTAINING PROTEIN-RELATED"/>
    <property type="match status" value="1"/>
</dbReference>
<dbReference type="InterPro" id="IPR032675">
    <property type="entry name" value="LRR_dom_sf"/>
</dbReference>
<dbReference type="PANTHER" id="PTHR33463:SF209">
    <property type="entry name" value="DISEASE RESISTANCE PROTEIN RPS2-LIKE"/>
    <property type="match status" value="1"/>
</dbReference>
<dbReference type="InterPro" id="IPR050905">
    <property type="entry name" value="Plant_NBS-LRR"/>
</dbReference>
<dbReference type="InterPro" id="IPR057135">
    <property type="entry name" value="At4g27190-like_LRR"/>
</dbReference>
<dbReference type="EMBL" id="JACTNZ010000005">
    <property type="protein sequence ID" value="KAG5550594.1"/>
    <property type="molecule type" value="Genomic_DNA"/>
</dbReference>
<proteinExistence type="predicted"/>
<accession>A0AAV6KE63</accession>
<evidence type="ECO:0000313" key="3">
    <source>
        <dbReference type="EMBL" id="KAG5550594.1"/>
    </source>
</evidence>
<dbReference type="Proteomes" id="UP000823749">
    <property type="component" value="Chromosome 5"/>
</dbReference>
<dbReference type="SUPFAM" id="SSF52047">
    <property type="entry name" value="RNI-like"/>
    <property type="match status" value="1"/>
</dbReference>
<dbReference type="AlphaFoldDB" id="A0AAV6KE63"/>
<evidence type="ECO:0000313" key="4">
    <source>
        <dbReference type="Proteomes" id="UP000823749"/>
    </source>
</evidence>
<feature type="domain" description="Disease resistance protein At4g27190-like leucine-rich repeats" evidence="2">
    <location>
        <begin position="167"/>
        <end position="260"/>
    </location>
</feature>
<comment type="caution">
    <text evidence="3">The sequence shown here is derived from an EMBL/GenBank/DDBJ whole genome shotgun (WGS) entry which is preliminary data.</text>
</comment>
<organism evidence="3 4">
    <name type="scientific">Rhododendron griersonianum</name>
    <dbReference type="NCBI Taxonomy" id="479676"/>
    <lineage>
        <taxon>Eukaryota</taxon>
        <taxon>Viridiplantae</taxon>
        <taxon>Streptophyta</taxon>
        <taxon>Embryophyta</taxon>
        <taxon>Tracheophyta</taxon>
        <taxon>Spermatophyta</taxon>
        <taxon>Magnoliopsida</taxon>
        <taxon>eudicotyledons</taxon>
        <taxon>Gunneridae</taxon>
        <taxon>Pentapetalae</taxon>
        <taxon>asterids</taxon>
        <taxon>Ericales</taxon>
        <taxon>Ericaceae</taxon>
        <taxon>Ericoideae</taxon>
        <taxon>Rhodoreae</taxon>
        <taxon>Rhododendron</taxon>
    </lineage>
</organism>
<reference evidence="3" key="1">
    <citation type="submission" date="2020-08" db="EMBL/GenBank/DDBJ databases">
        <title>Plant Genome Project.</title>
        <authorList>
            <person name="Zhang R.-G."/>
        </authorList>
    </citation>
    <scope>NUCLEOTIDE SEQUENCE</scope>
    <source>
        <strain evidence="3">WSP0</strain>
        <tissue evidence="3">Leaf</tissue>
    </source>
</reference>
<evidence type="ECO:0000259" key="2">
    <source>
        <dbReference type="Pfam" id="PF23247"/>
    </source>
</evidence>
<gene>
    <name evidence="3" type="ORF">RHGRI_015520</name>
</gene>
<evidence type="ECO:0000256" key="1">
    <source>
        <dbReference type="ARBA" id="ARBA00022821"/>
    </source>
</evidence>
<protein>
    <recommendedName>
        <fullName evidence="2">Disease resistance protein At4g27190-like leucine-rich repeats domain-containing protein</fullName>
    </recommendedName>
</protein>
<dbReference type="Gene3D" id="3.80.10.10">
    <property type="entry name" value="Ribonuclease Inhibitor"/>
    <property type="match status" value="1"/>
</dbReference>
<keyword evidence="4" id="KW-1185">Reference proteome</keyword>
<dbReference type="Pfam" id="PF23247">
    <property type="entry name" value="LRR_RPS2"/>
    <property type="match status" value="2"/>
</dbReference>
<feature type="domain" description="Disease resistance protein At4g27190-like leucine-rich repeats" evidence="2">
    <location>
        <begin position="30"/>
        <end position="123"/>
    </location>
</feature>